<dbReference type="PANTHER" id="PTHR30514">
    <property type="entry name" value="GLUCOKINASE"/>
    <property type="match status" value="1"/>
</dbReference>
<dbReference type="CDD" id="cd05013">
    <property type="entry name" value="SIS_RpiR"/>
    <property type="match status" value="1"/>
</dbReference>
<gene>
    <name evidence="6" type="ORF">KV396_11360</name>
</gene>
<organism evidence="6 7">
    <name type="scientific">Microbacterium galbinum</name>
    <dbReference type="NCBI Taxonomy" id="2851646"/>
    <lineage>
        <taxon>Bacteria</taxon>
        <taxon>Bacillati</taxon>
        <taxon>Actinomycetota</taxon>
        <taxon>Actinomycetes</taxon>
        <taxon>Micrococcales</taxon>
        <taxon>Microbacteriaceae</taxon>
        <taxon>Microbacterium</taxon>
    </lineage>
</organism>
<evidence type="ECO:0000313" key="6">
    <source>
        <dbReference type="EMBL" id="UPL15043.1"/>
    </source>
</evidence>
<proteinExistence type="predicted"/>
<dbReference type="RefSeq" id="WP_247623069.1">
    <property type="nucleotide sequence ID" value="NZ_CP078077.1"/>
</dbReference>
<evidence type="ECO:0000313" key="7">
    <source>
        <dbReference type="Proteomes" id="UP000831963"/>
    </source>
</evidence>
<dbReference type="EMBL" id="CP078077">
    <property type="protein sequence ID" value="UPL15043.1"/>
    <property type="molecule type" value="Genomic_DNA"/>
</dbReference>
<dbReference type="InterPro" id="IPR009057">
    <property type="entry name" value="Homeodomain-like_sf"/>
</dbReference>
<dbReference type="InterPro" id="IPR046348">
    <property type="entry name" value="SIS_dom_sf"/>
</dbReference>
<evidence type="ECO:0000259" key="5">
    <source>
        <dbReference type="PROSITE" id="PS51464"/>
    </source>
</evidence>
<name>A0ABY4IUI3_9MICO</name>
<protein>
    <submittedName>
        <fullName evidence="6">MurR/RpiR family transcriptional regulator</fullName>
    </submittedName>
</protein>
<evidence type="ECO:0000256" key="2">
    <source>
        <dbReference type="ARBA" id="ARBA00023125"/>
    </source>
</evidence>
<evidence type="ECO:0000259" key="4">
    <source>
        <dbReference type="PROSITE" id="PS51071"/>
    </source>
</evidence>
<dbReference type="InterPro" id="IPR001347">
    <property type="entry name" value="SIS_dom"/>
</dbReference>
<sequence length="286" mass="29529">MSIQTTIAASVDTLPPSLARIARAVADNPTQVIESTITELAASCDTSVASVVRFCRVIGVSGYAALRRTLAAELGRESVNFGTNSGFGAEIAADDSLRDAARKLAALERLAIEETVERLDYDALGAAAEAIEGSGRILLFGIGASRLAAADLGHKLLRIGHNAIALDDAHEASAAAALRTSPTVAIGFSNSGTTPEAVLFLQAARDTGATTIGITGAGTSPLARASDHLLLTHARESRFRAGAMVSRIAQLALVDCLFIGAAQLRRDVAVDALERSAAATRALRGE</sequence>
<dbReference type="PANTHER" id="PTHR30514:SF1">
    <property type="entry name" value="HTH-TYPE TRANSCRIPTIONAL REGULATOR HEXR-RELATED"/>
    <property type="match status" value="1"/>
</dbReference>
<dbReference type="InterPro" id="IPR036388">
    <property type="entry name" value="WH-like_DNA-bd_sf"/>
</dbReference>
<keyword evidence="7" id="KW-1185">Reference proteome</keyword>
<evidence type="ECO:0000256" key="1">
    <source>
        <dbReference type="ARBA" id="ARBA00023015"/>
    </source>
</evidence>
<dbReference type="SUPFAM" id="SSF53697">
    <property type="entry name" value="SIS domain"/>
    <property type="match status" value="1"/>
</dbReference>
<evidence type="ECO:0000256" key="3">
    <source>
        <dbReference type="ARBA" id="ARBA00023163"/>
    </source>
</evidence>
<dbReference type="Gene3D" id="1.10.10.10">
    <property type="entry name" value="Winged helix-like DNA-binding domain superfamily/Winged helix DNA-binding domain"/>
    <property type="match status" value="1"/>
</dbReference>
<dbReference type="Proteomes" id="UP000831963">
    <property type="component" value="Chromosome"/>
</dbReference>
<feature type="domain" description="SIS" evidence="5">
    <location>
        <begin position="127"/>
        <end position="267"/>
    </location>
</feature>
<dbReference type="Pfam" id="PF01380">
    <property type="entry name" value="SIS"/>
    <property type="match status" value="1"/>
</dbReference>
<dbReference type="InterPro" id="IPR047640">
    <property type="entry name" value="RpiR-like"/>
</dbReference>
<dbReference type="Gene3D" id="3.40.50.10490">
    <property type="entry name" value="Glucose-6-phosphate isomerase like protein, domain 1"/>
    <property type="match status" value="1"/>
</dbReference>
<keyword evidence="2" id="KW-0238">DNA-binding</keyword>
<dbReference type="SUPFAM" id="SSF46689">
    <property type="entry name" value="Homeodomain-like"/>
    <property type="match status" value="1"/>
</dbReference>
<dbReference type="PROSITE" id="PS51071">
    <property type="entry name" value="HTH_RPIR"/>
    <property type="match status" value="1"/>
</dbReference>
<accession>A0ABY4IUI3</accession>
<dbReference type="PROSITE" id="PS51464">
    <property type="entry name" value="SIS"/>
    <property type="match status" value="1"/>
</dbReference>
<dbReference type="InterPro" id="IPR035472">
    <property type="entry name" value="RpiR-like_SIS"/>
</dbReference>
<keyword evidence="1" id="KW-0805">Transcription regulation</keyword>
<dbReference type="InterPro" id="IPR000281">
    <property type="entry name" value="HTH_RpiR"/>
</dbReference>
<dbReference type="Pfam" id="PF01418">
    <property type="entry name" value="HTH_6"/>
    <property type="match status" value="1"/>
</dbReference>
<feature type="domain" description="HTH rpiR-type" evidence="4">
    <location>
        <begin position="1"/>
        <end position="77"/>
    </location>
</feature>
<keyword evidence="3" id="KW-0804">Transcription</keyword>
<reference evidence="6 7" key="1">
    <citation type="submission" date="2021-06" db="EMBL/GenBank/DDBJ databases">
        <title>Genome-based taxonomic framework of Microbacterium strains isolated from marine environment, the description of four new species and reclassification of four preexisting species.</title>
        <authorList>
            <person name="Lee S.D."/>
            <person name="Kim S.-M."/>
            <person name="Byeon Y.-S."/>
            <person name="Yang H.L."/>
            <person name="Kim I.S."/>
        </authorList>
    </citation>
    <scope>NUCLEOTIDE SEQUENCE [LARGE SCALE GENOMIC DNA]</scope>
    <source>
        <strain evidence="6 7">SSW1-36</strain>
    </source>
</reference>